<evidence type="ECO:0000256" key="2">
    <source>
        <dbReference type="ARBA" id="ARBA00022448"/>
    </source>
</evidence>
<gene>
    <name evidence="5" type="primary">kefC_1</name>
    <name evidence="5" type="ORF">Tchar_00004</name>
</gene>
<organism evidence="5 6">
    <name type="scientific">Tepidimonas charontis</name>
    <dbReference type="NCBI Taxonomy" id="2267262"/>
    <lineage>
        <taxon>Bacteria</taxon>
        <taxon>Pseudomonadati</taxon>
        <taxon>Pseudomonadota</taxon>
        <taxon>Betaproteobacteria</taxon>
        <taxon>Burkholderiales</taxon>
        <taxon>Tepidimonas</taxon>
    </lineage>
</organism>
<evidence type="ECO:0000256" key="1">
    <source>
        <dbReference type="ARBA" id="ARBA00005551"/>
    </source>
</evidence>
<feature type="domain" description="RCK N-terminal" evidence="4">
    <location>
        <begin position="104"/>
        <end position="219"/>
    </location>
</feature>
<dbReference type="AlphaFoldDB" id="A0A554XKP0"/>
<dbReference type="Pfam" id="PF02254">
    <property type="entry name" value="TrkA_N"/>
    <property type="match status" value="1"/>
</dbReference>
<dbReference type="InterPro" id="IPR038770">
    <property type="entry name" value="Na+/solute_symporter_sf"/>
</dbReference>
<keyword evidence="6" id="KW-1185">Reference proteome</keyword>
<proteinExistence type="inferred from homology"/>
<dbReference type="PANTHER" id="PTHR42751:SF3">
    <property type="entry name" value="SODIUM_GLUTAMATE SYMPORTER"/>
    <property type="match status" value="1"/>
</dbReference>
<comment type="caution">
    <text evidence="5">The sequence shown here is derived from an EMBL/GenBank/DDBJ whole genome shotgun (WGS) entry which is preliminary data.</text>
</comment>
<evidence type="ECO:0000259" key="4">
    <source>
        <dbReference type="Pfam" id="PF02254"/>
    </source>
</evidence>
<dbReference type="PANTHER" id="PTHR42751">
    <property type="entry name" value="SODIUM/HYDROGEN EXCHANGER FAMILY/TRKA DOMAIN PROTEIN"/>
    <property type="match status" value="1"/>
</dbReference>
<feature type="transmembrane region" description="Helical" evidence="3">
    <location>
        <begin position="45"/>
        <end position="65"/>
    </location>
</feature>
<keyword evidence="3" id="KW-0472">Membrane</keyword>
<keyword evidence="3" id="KW-1133">Transmembrane helix</keyword>
<keyword evidence="2" id="KW-0813">Transport</keyword>
<protein>
    <submittedName>
        <fullName evidence="5">Glutathione-regulated potassium-efflux system protein KefC</fullName>
    </submittedName>
</protein>
<dbReference type="EMBL" id="VJON01000001">
    <property type="protein sequence ID" value="TSE36384.1"/>
    <property type="molecule type" value="Genomic_DNA"/>
</dbReference>
<accession>A0A554XKP0</accession>
<dbReference type="SUPFAM" id="SSF51735">
    <property type="entry name" value="NAD(P)-binding Rossmann-fold domains"/>
    <property type="match status" value="1"/>
</dbReference>
<dbReference type="Gene3D" id="3.40.50.720">
    <property type="entry name" value="NAD(P)-binding Rossmann-like Domain"/>
    <property type="match status" value="1"/>
</dbReference>
<evidence type="ECO:0000313" key="6">
    <source>
        <dbReference type="Proteomes" id="UP000318294"/>
    </source>
</evidence>
<evidence type="ECO:0000256" key="3">
    <source>
        <dbReference type="SAM" id="Phobius"/>
    </source>
</evidence>
<dbReference type="Proteomes" id="UP000318294">
    <property type="component" value="Unassembled WGS sequence"/>
</dbReference>
<dbReference type="Gene3D" id="1.20.1530.20">
    <property type="match status" value="1"/>
</dbReference>
<evidence type="ECO:0000313" key="5">
    <source>
        <dbReference type="EMBL" id="TSE36384.1"/>
    </source>
</evidence>
<sequence>MAIMGYMGYRKRTGFLAGLTVAQISEFSIVFVAMGITLGHVDVQALGLTTLVGLITITLSTYMILYSQPLYERLAPWLDVFERRRPFRELAVDRHPPRQGEADVLIFGLGRYGSRLLRELRAAGVAATGIDHDPEAVRDLKREGLPVHYGDAENLDFLESLPLVDVRWVVVTLPLVESTRALVHGLRAAGYTGAVAVTARDEAALRQLATLPVQRVFLPFRDAAVHAAQTLAAALVAAPASPPE</sequence>
<dbReference type="GO" id="GO:0006813">
    <property type="term" value="P:potassium ion transport"/>
    <property type="evidence" value="ECO:0007669"/>
    <property type="project" value="InterPro"/>
</dbReference>
<reference evidence="5 6" key="1">
    <citation type="submission" date="2019-07" db="EMBL/GenBank/DDBJ databases">
        <title>Tepidimonas charontis SPSP-6 draft genome.</title>
        <authorList>
            <person name="Da Costa M.S."/>
            <person name="Froufe H.J.C."/>
            <person name="Egas C."/>
            <person name="Albuquerque L."/>
        </authorList>
    </citation>
    <scope>NUCLEOTIDE SEQUENCE [LARGE SCALE GENOMIC DNA]</scope>
    <source>
        <strain evidence="5 6">SPSP-6</strain>
    </source>
</reference>
<dbReference type="InterPro" id="IPR003148">
    <property type="entry name" value="RCK_N"/>
</dbReference>
<dbReference type="InterPro" id="IPR036291">
    <property type="entry name" value="NAD(P)-bd_dom_sf"/>
</dbReference>
<name>A0A554XKP0_9BURK</name>
<comment type="similarity">
    <text evidence="1">Belongs to the monovalent cation:proton antiporter 2 (CPA2) transporter (TC 2.A.37) family.</text>
</comment>
<keyword evidence="3" id="KW-0812">Transmembrane</keyword>